<dbReference type="InterPro" id="IPR008707">
    <property type="entry name" value="B-propeller_PilY1"/>
</dbReference>
<keyword evidence="4" id="KW-0479">Metal-binding</keyword>
<proteinExistence type="inferred from homology"/>
<keyword evidence="7" id="KW-0732">Signal</keyword>
<dbReference type="GO" id="GO:0009289">
    <property type="term" value="C:pilus"/>
    <property type="evidence" value="ECO:0007669"/>
    <property type="project" value="UniProtKB-SubCell"/>
</dbReference>
<dbReference type="EMBL" id="CP035704">
    <property type="protein sequence ID" value="QBB70888.1"/>
    <property type="molecule type" value="Genomic_DNA"/>
</dbReference>
<keyword evidence="6" id="KW-0281">Fimbrium</keyword>
<evidence type="ECO:0000256" key="2">
    <source>
        <dbReference type="ARBA" id="ARBA00008387"/>
    </source>
</evidence>
<evidence type="ECO:0000256" key="4">
    <source>
        <dbReference type="ARBA" id="ARBA00022723"/>
    </source>
</evidence>
<dbReference type="InterPro" id="IPR011047">
    <property type="entry name" value="Quinoprotein_ADH-like_sf"/>
</dbReference>
<evidence type="ECO:0000256" key="3">
    <source>
        <dbReference type="ARBA" id="ARBA00022558"/>
    </source>
</evidence>
<keyword evidence="10" id="KW-1185">Reference proteome</keyword>
<dbReference type="SUPFAM" id="SSF50998">
    <property type="entry name" value="Quinoprotein alcohol dehydrogenase-like"/>
    <property type="match status" value="1"/>
</dbReference>
<name>A0A411HK72_9GAMM</name>
<comment type="subcellular location">
    <subcellularLocation>
        <location evidence="1">Fimbrium</location>
    </subcellularLocation>
</comment>
<evidence type="ECO:0000256" key="6">
    <source>
        <dbReference type="ARBA" id="ARBA00023263"/>
    </source>
</evidence>
<evidence type="ECO:0000313" key="9">
    <source>
        <dbReference type="EMBL" id="QBB70888.1"/>
    </source>
</evidence>
<protein>
    <recommendedName>
        <fullName evidence="8">PilY1 beta-propeller domain-containing protein</fullName>
    </recommendedName>
</protein>
<dbReference type="OrthoDB" id="7156875at2"/>
<dbReference type="KEGG" id="xbc:ELE36_11295"/>
<accession>A0A411HK72</accession>
<evidence type="ECO:0000256" key="5">
    <source>
        <dbReference type="ARBA" id="ARBA00022837"/>
    </source>
</evidence>
<feature type="signal peptide" evidence="7">
    <location>
        <begin position="1"/>
        <end position="29"/>
    </location>
</feature>
<keyword evidence="3" id="KW-1029">Fimbrium biogenesis</keyword>
<reference evidence="9 10" key="1">
    <citation type="submission" date="2019-01" db="EMBL/GenBank/DDBJ databases">
        <title>Pseudolysobacter antarctica gen. nov., sp. nov., isolated from Fildes Peninsula, Antarctica.</title>
        <authorList>
            <person name="Wei Z."/>
            <person name="Peng F."/>
        </authorList>
    </citation>
    <scope>NUCLEOTIDE SEQUENCE [LARGE SCALE GENOMIC DNA]</scope>
    <source>
        <strain evidence="9 10">AQ6-296</strain>
    </source>
</reference>
<evidence type="ECO:0000256" key="7">
    <source>
        <dbReference type="SAM" id="SignalP"/>
    </source>
</evidence>
<evidence type="ECO:0000259" key="8">
    <source>
        <dbReference type="Pfam" id="PF05567"/>
    </source>
</evidence>
<evidence type="ECO:0000256" key="1">
    <source>
        <dbReference type="ARBA" id="ARBA00004561"/>
    </source>
</evidence>
<organism evidence="9 10">
    <name type="scientific">Pseudolysobacter antarcticus</name>
    <dbReference type="NCBI Taxonomy" id="2511995"/>
    <lineage>
        <taxon>Bacteria</taxon>
        <taxon>Pseudomonadati</taxon>
        <taxon>Pseudomonadota</taxon>
        <taxon>Gammaproteobacteria</taxon>
        <taxon>Lysobacterales</taxon>
        <taxon>Rhodanobacteraceae</taxon>
        <taxon>Pseudolysobacter</taxon>
    </lineage>
</organism>
<dbReference type="Pfam" id="PF05567">
    <property type="entry name" value="T4P_PilY1"/>
    <property type="match status" value="1"/>
</dbReference>
<feature type="chain" id="PRO_5019256784" description="PilY1 beta-propeller domain-containing protein" evidence="7">
    <location>
        <begin position="30"/>
        <end position="1307"/>
    </location>
</feature>
<gene>
    <name evidence="9" type="ORF">ELE36_11295</name>
</gene>
<dbReference type="GO" id="GO:0046872">
    <property type="term" value="F:metal ion binding"/>
    <property type="evidence" value="ECO:0007669"/>
    <property type="project" value="UniProtKB-KW"/>
</dbReference>
<comment type="similarity">
    <text evidence="2">Belongs to the PilY1 family.</text>
</comment>
<keyword evidence="5" id="KW-0106">Calcium</keyword>
<dbReference type="Proteomes" id="UP000291562">
    <property type="component" value="Chromosome"/>
</dbReference>
<evidence type="ECO:0000313" key="10">
    <source>
        <dbReference type="Proteomes" id="UP000291562"/>
    </source>
</evidence>
<sequence length="1307" mass="135947">MLPLHPMSSLLRKLSFFAIAMGISATAGAAVTNLADAPIGSTIVVPANVILALSVEFPTGNDSAYTATYSTSNEYIGYFNPNYCYSYNTATSYFMPQGTAASHTCSGKWSGNFLNWALTQTIDPMRKALTGGYRIVDTPTVTVLQKAYADGSGGAVNHSLGSATLISGATPFTGSSFTINDSGTGLNFTISNGIAAVACPGTIPTGTTTCQVTATPAYPGDSTAVLQSTVTTGTTKKLITNTNNTYTLAGAVQVCAATDASSDLESSGGRCRAYGSNYKPVGLMQKYAAENTTQTDSIRYSAFGYLNDSDIKRDGGVMRARMKSVGPYQANPGSAVVANSNAEWSAADGTFFANPNSTDDSTVTNSGVVNYLNKFGTSGSYKTYDPVGELYYATTRYYRNLGNVASYTSGATDAMKDGFPVITTWDDPIKYTCSKNYIIGIGDIHTHADSNLPGATYASSKEPSKPAEVTADFSLPAGQGVDSVKATNWVGMLENQVSATAGGGTNDYQLTPATIGNNAIDSTAAPTGGWCCNSHSFLMAGLAYDVHTRDIRPDIHPKNAPINVSTFWVDVFESSDYEEKNQFWLTAKYGGFDTDPSIWPAGGLEYNMTAPPVLSAWNTGGYRDDSAHGNLAPDQYFQAGNPAKMIAGFNSAFAKIKANVPSGTSTALSLSSSAVTALGNTNYSATFAKDWSGDVVSNSLVLATAGGVITGTETVNWHARDWLPNKGGTVAGVTPLTASTRAIATSSSVGAAKGVAFTTANLSSGQLSSLGPDSATQTKVLNYVRGDQSNEGASPLFRPRTYTLGDITNSKPVVQAAPAFPYADTPLNPGYSTFKASNSTRNPVVYVGANDGMLHAIDGTSTGGKELFAYVPSFLLNTNADSQGQPVGLGSLVANPLQHHFMVDAEPTIIDVDFNRTGASGAPFASSVTPDWHSILISGLGKGGKGFFALDVTNPSSLNTDSLLANKVLWESGPSHMGYSYGTPLVIKTAKYGWTVVLTSGYGNDDGHGYIYLVSPKDGSVYETITTGSSVGSTTAPAGLAFVSGYINDFADYTADSLYAGDLLGNVWRVDLTSASANATIQLFATLKDSSGKAQPVTTEPVIDTDPATLTRYVFVGTGQLLADSDLVNPNQQTFYTFKDGNNVTFSPVSTPLTRTNLAAESNATLVAGLTLTGTQQGYYIDLATVAAAAGLQASAERVNIQPVAAGGVVSFAANLFGTDPCGAGGSRLFALTYGGTSLLRDASNNAVPSYSNPSPGVVTSLSIVTSGTTGGLQVLAGLSTGDVNGVSLAKTPASFQKLNWREVLGN</sequence>
<feature type="domain" description="PilY1 beta-propeller" evidence="8">
    <location>
        <begin position="804"/>
        <end position="1159"/>
    </location>
</feature>